<protein>
    <submittedName>
        <fullName evidence="3">FAD-binding oxidoreductase</fullName>
        <ecNumber evidence="3">1.-.-.-</ecNumber>
    </submittedName>
</protein>
<evidence type="ECO:0000313" key="3">
    <source>
        <dbReference type="EMBL" id="XCC96895.1"/>
    </source>
</evidence>
<dbReference type="InterPro" id="IPR036188">
    <property type="entry name" value="FAD/NAD-bd_sf"/>
</dbReference>
<name>A0AAU8APM7_9RHOB</name>
<sequence>MADFPRSNLWHASAAESVSAPPLGADIDVDLAIIGGGFTGCSAALEAARLGATVALLEAQEIGHGGSGRNVGLVNAGLWLPPDQILAQMGPEAGLRLIEALGAAPSRVFGLIEREAISCEAVRSGTLHLAHAPQGAADLASRHRQGRAVGAPVELLDAAETARRTGSQAFHGALLDPRAGTVQPLAYCRGLARAAGAAGARLHAGTQVTGVARSGSGWEIRAGGHRVRAGALLMATNAYHQGFADPFSPAYVAVHYSQFATAPLPAEVRARLLPGGEGCWDTALVMSSFRTDRAGRLILGAMGDAEGPGGRVHAGWARRKLAQVYPELADIPFEHAWQGRIAMTSDHVPKLVRVGPSGLAVFGYSGRGIAPGTVFGTAAAEALLEGREDGLPIGPIDSYAERFSRIRGGYYELGATLTHAISPGLLG</sequence>
<evidence type="ECO:0000256" key="1">
    <source>
        <dbReference type="ARBA" id="ARBA00023002"/>
    </source>
</evidence>
<accession>A0AAU8APM7</accession>
<gene>
    <name evidence="3" type="ORF">PVT71_22665</name>
</gene>
<geneLocation type="plasmid" evidence="3">
    <name>unnamed1</name>
</geneLocation>
<dbReference type="Gene3D" id="3.30.9.10">
    <property type="entry name" value="D-Amino Acid Oxidase, subunit A, domain 2"/>
    <property type="match status" value="1"/>
</dbReference>
<dbReference type="RefSeq" id="WP_353475786.1">
    <property type="nucleotide sequence ID" value="NZ_CP123386.1"/>
</dbReference>
<reference evidence="3" key="1">
    <citation type="submission" date="2023-02" db="EMBL/GenBank/DDBJ databases">
        <title>Description and genomic characterization of Salipiger bruguierae sp. nov., isolated from the sediment of mangrove plant Bruguiera sexangula.</title>
        <authorList>
            <person name="Long M."/>
        </authorList>
    </citation>
    <scope>NUCLEOTIDE SEQUENCE</scope>
    <source>
        <strain evidence="3">H15</strain>
        <plasmid evidence="3">unnamed1</plasmid>
    </source>
</reference>
<dbReference type="Pfam" id="PF01266">
    <property type="entry name" value="DAO"/>
    <property type="match status" value="1"/>
</dbReference>
<dbReference type="EC" id="1.-.-.-" evidence="3"/>
<evidence type="ECO:0000259" key="2">
    <source>
        <dbReference type="Pfam" id="PF01266"/>
    </source>
</evidence>
<keyword evidence="1 3" id="KW-0560">Oxidoreductase</keyword>
<dbReference type="PANTHER" id="PTHR13847">
    <property type="entry name" value="SARCOSINE DEHYDROGENASE-RELATED"/>
    <property type="match status" value="1"/>
</dbReference>
<dbReference type="SUPFAM" id="SSF51905">
    <property type="entry name" value="FAD/NAD(P)-binding domain"/>
    <property type="match status" value="1"/>
</dbReference>
<keyword evidence="3" id="KW-0614">Plasmid</keyword>
<dbReference type="AlphaFoldDB" id="A0AAU8APM7"/>
<dbReference type="EMBL" id="CP123386">
    <property type="protein sequence ID" value="XCC96895.1"/>
    <property type="molecule type" value="Genomic_DNA"/>
</dbReference>
<dbReference type="Gene3D" id="3.50.50.60">
    <property type="entry name" value="FAD/NAD(P)-binding domain"/>
    <property type="match status" value="1"/>
</dbReference>
<feature type="domain" description="FAD dependent oxidoreductase" evidence="2">
    <location>
        <begin position="30"/>
        <end position="381"/>
    </location>
</feature>
<proteinExistence type="predicted"/>
<organism evidence="3">
    <name type="scientific">Alloyangia sp. H15</name>
    <dbReference type="NCBI Taxonomy" id="3029062"/>
    <lineage>
        <taxon>Bacteria</taxon>
        <taxon>Pseudomonadati</taxon>
        <taxon>Pseudomonadota</taxon>
        <taxon>Alphaproteobacteria</taxon>
        <taxon>Rhodobacterales</taxon>
        <taxon>Roseobacteraceae</taxon>
        <taxon>Alloyangia</taxon>
    </lineage>
</organism>
<dbReference type="GO" id="GO:0016491">
    <property type="term" value="F:oxidoreductase activity"/>
    <property type="evidence" value="ECO:0007669"/>
    <property type="project" value="UniProtKB-KW"/>
</dbReference>
<dbReference type="InterPro" id="IPR006076">
    <property type="entry name" value="FAD-dep_OxRdtase"/>
</dbReference>
<dbReference type="GO" id="GO:0005737">
    <property type="term" value="C:cytoplasm"/>
    <property type="evidence" value="ECO:0007669"/>
    <property type="project" value="TreeGrafter"/>
</dbReference>
<dbReference type="PANTHER" id="PTHR13847:SF275">
    <property type="entry name" value="GAMMA-GLUTAMYLPUTRESCINE OXIDOREDUCTASE"/>
    <property type="match status" value="1"/>
</dbReference>